<feature type="transmembrane region" description="Helical" evidence="8">
    <location>
        <begin position="93"/>
        <end position="111"/>
    </location>
</feature>
<evidence type="ECO:0000256" key="8">
    <source>
        <dbReference type="SAM" id="Phobius"/>
    </source>
</evidence>
<dbReference type="AlphaFoldDB" id="A0A1U9Z175"/>
<evidence type="ECO:0000256" key="1">
    <source>
        <dbReference type="ARBA" id="ARBA00004651"/>
    </source>
</evidence>
<dbReference type="EMBL" id="CP020330">
    <property type="protein sequence ID" value="AQZ51408.1"/>
    <property type="molecule type" value="Genomic_DNA"/>
</dbReference>
<dbReference type="Pfam" id="PF06826">
    <property type="entry name" value="Asp-Al_Ex"/>
    <property type="match status" value="2"/>
</dbReference>
<evidence type="ECO:0000313" key="10">
    <source>
        <dbReference type="EMBL" id="AQZ51408.1"/>
    </source>
</evidence>
<feature type="transmembrane region" description="Helical" evidence="8">
    <location>
        <begin position="161"/>
        <end position="181"/>
    </location>
</feature>
<feature type="domain" description="RCK C-terminal" evidence="9">
    <location>
        <begin position="291"/>
        <end position="378"/>
    </location>
</feature>
<reference evidence="10 11" key="1">
    <citation type="submission" date="2017-03" db="EMBL/GenBank/DDBJ databases">
        <title>Foreign affairs: Plasmid Transfer between Roseobacters and Rhizobia.</title>
        <authorList>
            <person name="Bartling P."/>
            <person name="Bunk B."/>
            <person name="Overmann J."/>
            <person name="Brinkmann H."/>
            <person name="Petersen J."/>
        </authorList>
    </citation>
    <scope>NUCLEOTIDE SEQUENCE [LARGE SCALE GENOMIC DNA]</scope>
    <source>
        <strain evidence="10 11">MACL11</strain>
    </source>
</reference>
<evidence type="ECO:0000256" key="6">
    <source>
        <dbReference type="ARBA" id="ARBA00022989"/>
    </source>
</evidence>
<dbReference type="PANTHER" id="PTHR30445">
    <property type="entry name" value="K(+)_H(+) ANTIPORTER SUBUNIT KHTT"/>
    <property type="match status" value="1"/>
</dbReference>
<protein>
    <submittedName>
        <fullName evidence="10">Aspartate/alanine antiporter</fullName>
    </submittedName>
</protein>
<dbReference type="KEGG" id="mmed:Mame_02070"/>
<keyword evidence="11" id="KW-1185">Reference proteome</keyword>
<keyword evidence="5 8" id="KW-0812">Transmembrane</keyword>
<feature type="transmembrane region" description="Helical" evidence="8">
    <location>
        <begin position="37"/>
        <end position="57"/>
    </location>
</feature>
<gene>
    <name evidence="10" type="primary">aspT_2</name>
    <name evidence="10" type="ORF">Mame_02070</name>
</gene>
<dbReference type="InterPro" id="IPR006512">
    <property type="entry name" value="YidE_YbjL"/>
</dbReference>
<feature type="transmembrane region" description="Helical" evidence="8">
    <location>
        <begin position="63"/>
        <end position="86"/>
    </location>
</feature>
<keyword evidence="7 8" id="KW-0472">Membrane</keyword>
<dbReference type="Proteomes" id="UP000191135">
    <property type="component" value="Chromosome"/>
</dbReference>
<evidence type="ECO:0000256" key="4">
    <source>
        <dbReference type="ARBA" id="ARBA00022475"/>
    </source>
</evidence>
<accession>A0A1U9Z175</accession>
<evidence type="ECO:0000256" key="7">
    <source>
        <dbReference type="ARBA" id="ARBA00023136"/>
    </source>
</evidence>
<evidence type="ECO:0000256" key="5">
    <source>
        <dbReference type="ARBA" id="ARBA00022692"/>
    </source>
</evidence>
<comment type="subcellular location">
    <subcellularLocation>
        <location evidence="1">Cell membrane</location>
        <topology evidence="1">Multi-pass membrane protein</topology>
    </subcellularLocation>
</comment>
<dbReference type="PANTHER" id="PTHR30445:SF9">
    <property type="match status" value="1"/>
</dbReference>
<dbReference type="GO" id="GO:0006813">
    <property type="term" value="P:potassium ion transport"/>
    <property type="evidence" value="ECO:0007669"/>
    <property type="project" value="InterPro"/>
</dbReference>
<dbReference type="SUPFAM" id="SSF116726">
    <property type="entry name" value="TrkA C-terminal domain-like"/>
    <property type="match status" value="2"/>
</dbReference>
<dbReference type="eggNOG" id="COG2985">
    <property type="taxonomic scope" value="Bacteria"/>
</dbReference>
<dbReference type="PROSITE" id="PS51202">
    <property type="entry name" value="RCK_C"/>
    <property type="match status" value="1"/>
</dbReference>
<dbReference type="InterPro" id="IPR036721">
    <property type="entry name" value="RCK_C_sf"/>
</dbReference>
<dbReference type="Gene3D" id="3.30.70.1450">
    <property type="entry name" value="Regulator of K+ conductance, C-terminal domain"/>
    <property type="match status" value="1"/>
</dbReference>
<feature type="transmembrane region" description="Helical" evidence="8">
    <location>
        <begin position="479"/>
        <end position="498"/>
    </location>
</feature>
<proteinExistence type="inferred from homology"/>
<comment type="similarity">
    <text evidence="2">Belongs to the AAE transporter (TC 2.A.81) family.</text>
</comment>
<dbReference type="InterPro" id="IPR006037">
    <property type="entry name" value="RCK_C"/>
</dbReference>
<name>A0A1U9Z175_9HYPH</name>
<keyword evidence="4" id="KW-1003">Cell membrane</keyword>
<evidence type="ECO:0000256" key="3">
    <source>
        <dbReference type="ARBA" id="ARBA00022448"/>
    </source>
</evidence>
<dbReference type="RefSeq" id="WP_018062724.1">
    <property type="nucleotide sequence ID" value="NZ_AQWH01000001.1"/>
</dbReference>
<dbReference type="GO" id="GO:0005886">
    <property type="term" value="C:plasma membrane"/>
    <property type="evidence" value="ECO:0007669"/>
    <property type="project" value="UniProtKB-SubCell"/>
</dbReference>
<dbReference type="GO" id="GO:0008324">
    <property type="term" value="F:monoatomic cation transmembrane transporter activity"/>
    <property type="evidence" value="ECO:0007669"/>
    <property type="project" value="InterPro"/>
</dbReference>
<evidence type="ECO:0000313" key="11">
    <source>
        <dbReference type="Proteomes" id="UP000191135"/>
    </source>
</evidence>
<feature type="transmembrane region" description="Helical" evidence="8">
    <location>
        <begin position="452"/>
        <end position="473"/>
    </location>
</feature>
<dbReference type="Pfam" id="PF02080">
    <property type="entry name" value="TrkA_C"/>
    <property type="match status" value="2"/>
</dbReference>
<feature type="transmembrane region" description="Helical" evidence="8">
    <location>
        <begin position="388"/>
        <end position="406"/>
    </location>
</feature>
<sequence length="562" mass="59321">MTEWLVATLRENVEIPLFLCLVVGFTVGRVQVRGISLGEVTATLLAALAIGQIGFEISPKMKFVFFSLYLFAVGYSAGPQFVRALFEGGFKQAGFAVVVCIMSLLSVYAVARLAGLDVGAAAGFFAGSATTSPSLPLSETAIAKSSMTAAAKAHALDLMPAAFSISFIIGTLSSVIVLAIVGPRLLKIDLAAACRAYVEKMGGNDSKARRGTAWHQYVARAYRVDEKSPLVGLNVADAEHFFDNHRLFLARLRREGEIMEATTSVTIAAGDIIALAGSRHVLLSEVSKVLEEVDDAELLGVQVEGTDVLITSSALAGETLKALADLPETRGVFITAIHRGALSVSIPVFADTTLYRGDVIRIIGRPTDIAGFAKKFGYLDRETERADIAFISAAIVAGAVIGALSFRVGEVPLTLSTAGGILLIGLFFGWLRSVHPVFGRVPGATLWFMNSIGLNLFIAALGLAAAPALAGGLKELGPVFLLWSLVASIVPSLLAIYLGKYVFRFDDAILFGCCAGARKSSPALAMLTEKAESQVPAIGFSVGYAVSTTLLILFGLVIVMMM</sequence>
<keyword evidence="3" id="KW-0813">Transport</keyword>
<organism evidence="10 11">
    <name type="scientific">Martelella mediterranea DSM 17316</name>
    <dbReference type="NCBI Taxonomy" id="1122214"/>
    <lineage>
        <taxon>Bacteria</taxon>
        <taxon>Pseudomonadati</taxon>
        <taxon>Pseudomonadota</taxon>
        <taxon>Alphaproteobacteria</taxon>
        <taxon>Hyphomicrobiales</taxon>
        <taxon>Aurantimonadaceae</taxon>
        <taxon>Martelella</taxon>
    </lineage>
</organism>
<keyword evidence="6 8" id="KW-1133">Transmembrane helix</keyword>
<feature type="transmembrane region" description="Helical" evidence="8">
    <location>
        <begin position="537"/>
        <end position="561"/>
    </location>
</feature>
<dbReference type="OrthoDB" id="5166626at2"/>
<evidence type="ECO:0000259" key="9">
    <source>
        <dbReference type="PROSITE" id="PS51202"/>
    </source>
</evidence>
<evidence type="ECO:0000256" key="2">
    <source>
        <dbReference type="ARBA" id="ARBA00009854"/>
    </source>
</evidence>
<dbReference type="InterPro" id="IPR050144">
    <property type="entry name" value="AAE_transporter"/>
</dbReference>
<feature type="transmembrane region" description="Helical" evidence="8">
    <location>
        <begin position="412"/>
        <end position="431"/>
    </location>
</feature>